<accession>A0AB34JA46</accession>
<dbReference type="PROSITE" id="PS00018">
    <property type="entry name" value="EF_HAND_1"/>
    <property type="match status" value="1"/>
</dbReference>
<evidence type="ECO:0000313" key="3">
    <source>
        <dbReference type="EMBL" id="KAL1515310.1"/>
    </source>
</evidence>
<feature type="region of interest" description="Disordered" evidence="1">
    <location>
        <begin position="47"/>
        <end position="90"/>
    </location>
</feature>
<evidence type="ECO:0000259" key="2">
    <source>
        <dbReference type="PROSITE" id="PS50222"/>
    </source>
</evidence>
<feature type="compositionally biased region" description="Low complexity" evidence="1">
    <location>
        <begin position="112"/>
        <end position="142"/>
    </location>
</feature>
<feature type="compositionally biased region" description="Low complexity" evidence="1">
    <location>
        <begin position="264"/>
        <end position="281"/>
    </location>
</feature>
<dbReference type="PROSITE" id="PS50096">
    <property type="entry name" value="IQ"/>
    <property type="match status" value="1"/>
</dbReference>
<feature type="compositionally biased region" description="Low complexity" evidence="1">
    <location>
        <begin position="331"/>
        <end position="340"/>
    </location>
</feature>
<feature type="region of interest" description="Disordered" evidence="1">
    <location>
        <begin position="103"/>
        <end position="175"/>
    </location>
</feature>
<proteinExistence type="predicted"/>
<dbReference type="EMBL" id="JBGBPQ010000011">
    <property type="protein sequence ID" value="KAL1515310.1"/>
    <property type="molecule type" value="Genomic_DNA"/>
</dbReference>
<keyword evidence="4" id="KW-1185">Reference proteome</keyword>
<evidence type="ECO:0000256" key="1">
    <source>
        <dbReference type="SAM" id="MobiDB-lite"/>
    </source>
</evidence>
<dbReference type="InterPro" id="IPR002048">
    <property type="entry name" value="EF_hand_dom"/>
</dbReference>
<feature type="region of interest" description="Disordered" evidence="1">
    <location>
        <begin position="237"/>
        <end position="350"/>
    </location>
</feature>
<protein>
    <recommendedName>
        <fullName evidence="2">EF-hand domain-containing protein</fullName>
    </recommendedName>
</protein>
<feature type="compositionally biased region" description="Low complexity" evidence="1">
    <location>
        <begin position="190"/>
        <end position="206"/>
    </location>
</feature>
<feature type="region of interest" description="Disordered" evidence="1">
    <location>
        <begin position="433"/>
        <end position="462"/>
    </location>
</feature>
<feature type="region of interest" description="Disordered" evidence="1">
    <location>
        <begin position="190"/>
        <end position="223"/>
    </location>
</feature>
<sequence length="964" mass="102900">MRASPSSEWRTRALLDWQAHLPPYDVPLLPPRSPGLTLDRSWRRAAAARLPHRTAPPSPSGRPKLSPAAAGATYRPGSAGSAMLPNHHHPLSVLQRGPRLAHARSTPQLRPASAGASAAAFQQLSLQGSPQPAAAASGSPGRAPRRRSVSPSAGVRREEFSSPPPAPPAAEPRPPVRVETLLCLLSTAARPPAARSPAGASEAASPLRPTPLLLPHESRHPSLGDLIDELRRPAANLSFGSSRSSPSPQLSPQKAEAERRLRAAGRWASPPSPASAAASAATFPCGRQVSDGWGSPTAAKRSASSATHAPRFRAVAPGEPPRSPAPPAAPPAAKARSAPCAPRPHARQSSTGRFVDAMTAMIEAAPPGLQGEARRRRERAAVALQAAQRGRAARARRAEAAAAGERWRRLVSPRAAADADADGAAAAAAVEERAAGGGMQEEEEVGAAGEARGGGVEGGEGGCEARAEAAEAARGEARAAEERAPPRRRSSAIARPAAETRLVLTARPEGGTAEGLEDAVREARDCGLIGPRAARLVADALAKLEEIAGEYGRAAQARGARLQAFAADAAVRELREQLVELVAPRAVGIGRTHFLDLHLALSREGVFDEDEVGDEVGSYPYCWSAPAYLRFASIRKNSGGRRLSLRMLDEAQPTGSHLPRRASMLAMSEAVHAEHAAPSSSDEEGEYAVSMYASSKSARYVPWDEGLQLWKMLLSRGGVHDHVLSADTLTEALFEIADATLANRTSFAEGDVEVRVEDYRAILGSLVRSIQQQPKAGKAVLKHCWPPFSAHLSEVRRRLSLLQQALTGSFGGKINKEVAAAEFEQYCELVGVQGWKLTYSQMDRALHKMDTDEYRDLMFRHAVIAREGSSTRALMQAVVLDTDQMFCFLRFLDEDCDGFISQRDFCRVVMAIGTNNHVSASEMELLRHRWLEAEQKLANAVAPRNRVDLAPSPWSDDAEVEPPK</sequence>
<reference evidence="3 4" key="1">
    <citation type="journal article" date="2024" name="Science">
        <title>Giant polyketide synthase enzymes in the biosynthesis of giant marine polyether toxins.</title>
        <authorList>
            <person name="Fallon T.R."/>
            <person name="Shende V.V."/>
            <person name="Wierzbicki I.H."/>
            <person name="Pendleton A.L."/>
            <person name="Watervoot N.F."/>
            <person name="Auber R.P."/>
            <person name="Gonzalez D.J."/>
            <person name="Wisecaver J.H."/>
            <person name="Moore B.S."/>
        </authorList>
    </citation>
    <scope>NUCLEOTIDE SEQUENCE [LARGE SCALE GENOMIC DNA]</scope>
    <source>
        <strain evidence="3 4">12B1</strain>
    </source>
</reference>
<feature type="domain" description="EF-hand" evidence="2">
    <location>
        <begin position="880"/>
        <end position="915"/>
    </location>
</feature>
<evidence type="ECO:0000313" key="4">
    <source>
        <dbReference type="Proteomes" id="UP001515480"/>
    </source>
</evidence>
<feature type="compositionally biased region" description="Gly residues" evidence="1">
    <location>
        <begin position="451"/>
        <end position="462"/>
    </location>
</feature>
<dbReference type="Proteomes" id="UP001515480">
    <property type="component" value="Unassembled WGS sequence"/>
</dbReference>
<feature type="compositionally biased region" description="Pro residues" evidence="1">
    <location>
        <begin position="318"/>
        <end position="330"/>
    </location>
</feature>
<dbReference type="AlphaFoldDB" id="A0AB34JA46"/>
<name>A0AB34JA46_PRYPA</name>
<feature type="compositionally biased region" description="Pro residues" evidence="1">
    <location>
        <begin position="162"/>
        <end position="175"/>
    </location>
</feature>
<dbReference type="GO" id="GO:0005509">
    <property type="term" value="F:calcium ion binding"/>
    <property type="evidence" value="ECO:0007669"/>
    <property type="project" value="InterPro"/>
</dbReference>
<dbReference type="PROSITE" id="PS50222">
    <property type="entry name" value="EF_HAND_2"/>
    <property type="match status" value="1"/>
</dbReference>
<dbReference type="InterPro" id="IPR018247">
    <property type="entry name" value="EF_Hand_1_Ca_BS"/>
</dbReference>
<comment type="caution">
    <text evidence="3">The sequence shown here is derived from an EMBL/GenBank/DDBJ whole genome shotgun (WGS) entry which is preliminary data.</text>
</comment>
<gene>
    <name evidence="3" type="ORF">AB1Y20_001942</name>
</gene>
<feature type="compositionally biased region" description="Low complexity" evidence="1">
    <location>
        <begin position="238"/>
        <end position="252"/>
    </location>
</feature>
<organism evidence="3 4">
    <name type="scientific">Prymnesium parvum</name>
    <name type="common">Toxic golden alga</name>
    <dbReference type="NCBI Taxonomy" id="97485"/>
    <lineage>
        <taxon>Eukaryota</taxon>
        <taxon>Haptista</taxon>
        <taxon>Haptophyta</taxon>
        <taxon>Prymnesiophyceae</taxon>
        <taxon>Prymnesiales</taxon>
        <taxon>Prymnesiaceae</taxon>
        <taxon>Prymnesium</taxon>
    </lineage>
</organism>